<name>A0A1M5JYW9_9FLAO</name>
<dbReference type="PANTHER" id="PTHR11261">
    <property type="entry name" value="INTERPHOTORECEPTOR RETINOID-BINDING PROTEIN"/>
    <property type="match status" value="1"/>
</dbReference>
<dbReference type="STRING" id="570519.SAMN04488116_1288"/>
<feature type="domain" description="Tail specific protease" evidence="1">
    <location>
        <begin position="137"/>
        <end position="327"/>
    </location>
</feature>
<dbReference type="EMBL" id="FQWL01000002">
    <property type="protein sequence ID" value="SHG45575.1"/>
    <property type="molecule type" value="Genomic_DNA"/>
</dbReference>
<dbReference type="GO" id="GO:0006508">
    <property type="term" value="P:proteolysis"/>
    <property type="evidence" value="ECO:0007669"/>
    <property type="project" value="InterPro"/>
</dbReference>
<gene>
    <name evidence="2" type="ORF">SAMN04488116_1288</name>
</gene>
<sequence length="344" mass="38761">MHYGKPILRGSLTQFQEGTVLRTCFVSFLALFYATFLMGQNTGLTQNQIKSIVEKSGELFSKNYVFPTKGDAVALALNTSLGKGFYKNITHLDSLVMQLKRDISKTLSDKHVNFIVKPDKTKVSQENQEDPMLQFFKSLENFGLTRVEEIEDGIGLLEINFFFPIQMDEKSKEAASKAMNSFKDCHSLIFDLRNCRGGNPEMLNYLVTYLYPEKSKIHLNDFYFRPADSTESTYTLDEVPGQRLPDIDVFVLTSGKTFSCGEEFAYDIKHLKRGQIIGEVTGGAAHPVQPYDVSERLQLLLPTGRAINPITKSNWESVGVKPHVQVAADNALEKALKIIHQNQN</sequence>
<dbReference type="SMART" id="SM00245">
    <property type="entry name" value="TSPc"/>
    <property type="match status" value="1"/>
</dbReference>
<dbReference type="RefSeq" id="WP_073177451.1">
    <property type="nucleotide sequence ID" value="NZ_FQWL01000002.1"/>
</dbReference>
<accession>A0A1M5JYW9</accession>
<dbReference type="PANTHER" id="PTHR11261:SF3">
    <property type="entry name" value="RETINOL-BINDING PROTEIN 3"/>
    <property type="match status" value="1"/>
</dbReference>
<dbReference type="OrthoDB" id="6397760at2"/>
<dbReference type="Pfam" id="PF03572">
    <property type="entry name" value="Peptidase_S41"/>
    <property type="match status" value="1"/>
</dbReference>
<keyword evidence="3" id="KW-1185">Reference proteome</keyword>
<proteinExistence type="predicted"/>
<dbReference type="CDD" id="cd07563">
    <property type="entry name" value="Peptidase_S41_IRBP"/>
    <property type="match status" value="1"/>
</dbReference>
<dbReference type="GO" id="GO:0008236">
    <property type="term" value="F:serine-type peptidase activity"/>
    <property type="evidence" value="ECO:0007669"/>
    <property type="project" value="InterPro"/>
</dbReference>
<evidence type="ECO:0000259" key="1">
    <source>
        <dbReference type="SMART" id="SM00245"/>
    </source>
</evidence>
<dbReference type="SUPFAM" id="SSF52096">
    <property type="entry name" value="ClpP/crotonase"/>
    <property type="match status" value="1"/>
</dbReference>
<dbReference type="InterPro" id="IPR029045">
    <property type="entry name" value="ClpP/crotonase-like_dom_sf"/>
</dbReference>
<organism evidence="2 3">
    <name type="scientific">Flagellimonas flava</name>
    <dbReference type="NCBI Taxonomy" id="570519"/>
    <lineage>
        <taxon>Bacteria</taxon>
        <taxon>Pseudomonadati</taxon>
        <taxon>Bacteroidota</taxon>
        <taxon>Flavobacteriia</taxon>
        <taxon>Flavobacteriales</taxon>
        <taxon>Flavobacteriaceae</taxon>
        <taxon>Flagellimonas</taxon>
    </lineage>
</organism>
<dbReference type="Proteomes" id="UP000184532">
    <property type="component" value="Unassembled WGS sequence"/>
</dbReference>
<evidence type="ECO:0000313" key="2">
    <source>
        <dbReference type="EMBL" id="SHG45575.1"/>
    </source>
</evidence>
<dbReference type="InterPro" id="IPR005151">
    <property type="entry name" value="Tail-specific_protease"/>
</dbReference>
<dbReference type="Gene3D" id="3.90.226.10">
    <property type="entry name" value="2-enoyl-CoA Hydratase, Chain A, domain 1"/>
    <property type="match status" value="1"/>
</dbReference>
<reference evidence="3" key="1">
    <citation type="submission" date="2016-11" db="EMBL/GenBank/DDBJ databases">
        <authorList>
            <person name="Varghese N."/>
            <person name="Submissions S."/>
        </authorList>
    </citation>
    <scope>NUCLEOTIDE SEQUENCE [LARGE SCALE GENOMIC DNA]</scope>
    <source>
        <strain evidence="3">DSM 22638</strain>
    </source>
</reference>
<dbReference type="Gene3D" id="3.30.750.44">
    <property type="match status" value="1"/>
</dbReference>
<evidence type="ECO:0000313" key="3">
    <source>
        <dbReference type="Proteomes" id="UP000184532"/>
    </source>
</evidence>
<protein>
    <submittedName>
        <fullName evidence="2">N-terminal domain of Peptidase_S41</fullName>
    </submittedName>
</protein>
<dbReference type="Pfam" id="PF11918">
    <property type="entry name" value="Peptidase_S41_N"/>
    <property type="match status" value="1"/>
</dbReference>
<dbReference type="AlphaFoldDB" id="A0A1M5JYW9"/>